<protein>
    <submittedName>
        <fullName evidence="2">Uncharacterized protein</fullName>
    </submittedName>
</protein>
<proteinExistence type="predicted"/>
<keyword evidence="3" id="KW-1185">Reference proteome</keyword>
<accession>A0AAD5N755</accession>
<evidence type="ECO:0000313" key="2">
    <source>
        <dbReference type="EMBL" id="KAJ1363547.1"/>
    </source>
</evidence>
<organism evidence="2 3">
    <name type="scientific">Parelaphostrongylus tenuis</name>
    <name type="common">Meningeal worm</name>
    <dbReference type="NCBI Taxonomy" id="148309"/>
    <lineage>
        <taxon>Eukaryota</taxon>
        <taxon>Metazoa</taxon>
        <taxon>Ecdysozoa</taxon>
        <taxon>Nematoda</taxon>
        <taxon>Chromadorea</taxon>
        <taxon>Rhabditida</taxon>
        <taxon>Rhabditina</taxon>
        <taxon>Rhabditomorpha</taxon>
        <taxon>Strongyloidea</taxon>
        <taxon>Metastrongylidae</taxon>
        <taxon>Parelaphostrongylus</taxon>
    </lineage>
</organism>
<keyword evidence="1" id="KW-0472">Membrane</keyword>
<keyword evidence="1" id="KW-1133">Transmembrane helix</keyword>
<feature type="transmembrane region" description="Helical" evidence="1">
    <location>
        <begin position="38"/>
        <end position="60"/>
    </location>
</feature>
<comment type="caution">
    <text evidence="2">The sequence shown here is derived from an EMBL/GenBank/DDBJ whole genome shotgun (WGS) entry which is preliminary data.</text>
</comment>
<reference evidence="2" key="1">
    <citation type="submission" date="2021-06" db="EMBL/GenBank/DDBJ databases">
        <title>Parelaphostrongylus tenuis whole genome reference sequence.</title>
        <authorList>
            <person name="Garwood T.J."/>
            <person name="Larsen P.A."/>
            <person name="Fountain-Jones N.M."/>
            <person name="Garbe J.R."/>
            <person name="Macchietto M.G."/>
            <person name="Kania S.A."/>
            <person name="Gerhold R.W."/>
            <person name="Richards J.E."/>
            <person name="Wolf T.M."/>
        </authorList>
    </citation>
    <scope>NUCLEOTIDE SEQUENCE</scope>
    <source>
        <strain evidence="2">MNPRO001-30</strain>
        <tissue evidence="2">Meninges</tissue>
    </source>
</reference>
<keyword evidence="1" id="KW-0812">Transmembrane</keyword>
<dbReference type="EMBL" id="JAHQIW010004752">
    <property type="protein sequence ID" value="KAJ1363547.1"/>
    <property type="molecule type" value="Genomic_DNA"/>
</dbReference>
<evidence type="ECO:0000256" key="1">
    <source>
        <dbReference type="SAM" id="Phobius"/>
    </source>
</evidence>
<dbReference type="Proteomes" id="UP001196413">
    <property type="component" value="Unassembled WGS sequence"/>
</dbReference>
<sequence length="92" mass="10825">MLMDRELRLKAFIDEYVRVAQLFDDIVSIEESIGRVEMYMVVIVCQVGATMFVMSLFLLFRFCQAQRNSGEYHLEHRFERSPSTINEKISVP</sequence>
<gene>
    <name evidence="2" type="ORF">KIN20_023440</name>
</gene>
<name>A0AAD5N755_PARTN</name>
<dbReference type="AlphaFoldDB" id="A0AAD5N755"/>
<evidence type="ECO:0000313" key="3">
    <source>
        <dbReference type="Proteomes" id="UP001196413"/>
    </source>
</evidence>